<keyword evidence="1" id="KW-1133">Transmembrane helix</keyword>
<accession>A0A438FQW1</accession>
<keyword evidence="1" id="KW-0812">Transmembrane</keyword>
<name>A0A438FQW1_VITVI</name>
<reference evidence="2 3" key="1">
    <citation type="journal article" date="2018" name="PLoS Genet.">
        <title>Population sequencing reveals clonal diversity and ancestral inbreeding in the grapevine cultivar Chardonnay.</title>
        <authorList>
            <person name="Roach M.J."/>
            <person name="Johnson D.L."/>
            <person name="Bohlmann J."/>
            <person name="van Vuuren H.J."/>
            <person name="Jones S.J."/>
            <person name="Pretorius I.S."/>
            <person name="Schmidt S.A."/>
            <person name="Borneman A.R."/>
        </authorList>
    </citation>
    <scope>NUCLEOTIDE SEQUENCE [LARGE SCALE GENOMIC DNA]</scope>
    <source>
        <strain evidence="3">cv. Chardonnay</strain>
        <tissue evidence="2">Leaf</tissue>
    </source>
</reference>
<dbReference type="Proteomes" id="UP000288805">
    <property type="component" value="Unassembled WGS sequence"/>
</dbReference>
<proteinExistence type="predicted"/>
<sequence length="228" mass="26222">MEEAKTMKTLMSSSIKLDKDEKGKSIDSTMYRGMIVHYSQLQHQSLSIYVCQGFKCEPLLVLPLHLALFPSFIAPRREPATSRAQGKCLPEPSQPEASRKVCFDTTLFSTIEDYQQYKQHFAQKVVVPERNINFFQLQRFRFEGLFMRMGWLSVVTVSEPIFPILVRAFYSRMTYGMGGLITSTVRGVEICLDSESICHIFDIAPIGLRVYESKMWPTIPRFEPKEAI</sequence>
<dbReference type="EMBL" id="QGNW01000776">
    <property type="protein sequence ID" value="RVW62350.1"/>
    <property type="molecule type" value="Genomic_DNA"/>
</dbReference>
<evidence type="ECO:0000256" key="1">
    <source>
        <dbReference type="SAM" id="Phobius"/>
    </source>
</evidence>
<gene>
    <name evidence="2" type="ORF">CK203_062881</name>
</gene>
<evidence type="ECO:0000313" key="3">
    <source>
        <dbReference type="Proteomes" id="UP000288805"/>
    </source>
</evidence>
<dbReference type="AlphaFoldDB" id="A0A438FQW1"/>
<evidence type="ECO:0000313" key="2">
    <source>
        <dbReference type="EMBL" id="RVW62350.1"/>
    </source>
</evidence>
<keyword evidence="1" id="KW-0472">Membrane</keyword>
<feature type="transmembrane region" description="Helical" evidence="1">
    <location>
        <begin position="149"/>
        <end position="170"/>
    </location>
</feature>
<protein>
    <submittedName>
        <fullName evidence="2">Uncharacterized protein</fullName>
    </submittedName>
</protein>
<comment type="caution">
    <text evidence="2">The sequence shown here is derived from an EMBL/GenBank/DDBJ whole genome shotgun (WGS) entry which is preliminary data.</text>
</comment>
<organism evidence="2 3">
    <name type="scientific">Vitis vinifera</name>
    <name type="common">Grape</name>
    <dbReference type="NCBI Taxonomy" id="29760"/>
    <lineage>
        <taxon>Eukaryota</taxon>
        <taxon>Viridiplantae</taxon>
        <taxon>Streptophyta</taxon>
        <taxon>Embryophyta</taxon>
        <taxon>Tracheophyta</taxon>
        <taxon>Spermatophyta</taxon>
        <taxon>Magnoliopsida</taxon>
        <taxon>eudicotyledons</taxon>
        <taxon>Gunneridae</taxon>
        <taxon>Pentapetalae</taxon>
        <taxon>rosids</taxon>
        <taxon>Vitales</taxon>
        <taxon>Vitaceae</taxon>
        <taxon>Viteae</taxon>
        <taxon>Vitis</taxon>
    </lineage>
</organism>